<accession>A0A552UIH4</accession>
<protein>
    <recommendedName>
        <fullName evidence="4">serine-type D-Ala-D-Ala carboxypeptidase</fullName>
        <ecNumber evidence="4">3.4.16.4</ecNumber>
    </recommendedName>
</protein>
<feature type="signal peptide" evidence="16">
    <location>
        <begin position="1"/>
        <end position="17"/>
    </location>
</feature>
<evidence type="ECO:0000313" key="19">
    <source>
        <dbReference type="Proteomes" id="UP000317894"/>
    </source>
</evidence>
<evidence type="ECO:0000256" key="15">
    <source>
        <dbReference type="RuleBase" id="RU004016"/>
    </source>
</evidence>
<keyword evidence="5 18" id="KW-0121">Carboxypeptidase</keyword>
<keyword evidence="10" id="KW-0573">Peptidoglycan synthesis</keyword>
<dbReference type="GO" id="GO:0071555">
    <property type="term" value="P:cell wall organization"/>
    <property type="evidence" value="ECO:0007669"/>
    <property type="project" value="UniProtKB-KW"/>
</dbReference>
<evidence type="ECO:0000259" key="17">
    <source>
        <dbReference type="SMART" id="SM00936"/>
    </source>
</evidence>
<organism evidence="18 19">
    <name type="scientific">Glacieibacterium frigidum</name>
    <dbReference type="NCBI Taxonomy" id="2593303"/>
    <lineage>
        <taxon>Bacteria</taxon>
        <taxon>Pseudomonadati</taxon>
        <taxon>Pseudomonadota</taxon>
        <taxon>Alphaproteobacteria</taxon>
        <taxon>Sphingomonadales</taxon>
        <taxon>Sphingosinicellaceae</taxon>
        <taxon>Glacieibacterium</taxon>
    </lineage>
</organism>
<dbReference type="PRINTS" id="PR00725">
    <property type="entry name" value="DADACBPTASE1"/>
</dbReference>
<dbReference type="Gene3D" id="2.60.410.10">
    <property type="entry name" value="D-Ala-D-Ala carboxypeptidase, C-terminal domain"/>
    <property type="match status" value="1"/>
</dbReference>
<keyword evidence="7 16" id="KW-0732">Signal</keyword>
<comment type="catalytic activity">
    <reaction evidence="12">
        <text>Preferential cleavage: (Ac)2-L-Lys-D-Ala-|-D-Ala. Also transpeptidation of peptidyl-alanyl moieties that are N-acyl substituents of D-alanine.</text>
        <dbReference type="EC" id="3.4.16.4"/>
    </reaction>
</comment>
<dbReference type="Gene3D" id="3.40.710.10">
    <property type="entry name" value="DD-peptidase/beta-lactamase superfamily"/>
    <property type="match status" value="1"/>
</dbReference>
<dbReference type="InterPro" id="IPR001967">
    <property type="entry name" value="Peptidase_S11_N"/>
</dbReference>
<name>A0A552UIH4_9SPHN</name>
<dbReference type="AlphaFoldDB" id="A0A552UIH4"/>
<feature type="chain" id="PRO_5022142899" description="serine-type D-Ala-D-Ala carboxypeptidase" evidence="16">
    <location>
        <begin position="18"/>
        <end position="384"/>
    </location>
</feature>
<evidence type="ECO:0000256" key="10">
    <source>
        <dbReference type="ARBA" id="ARBA00022984"/>
    </source>
</evidence>
<keyword evidence="6" id="KW-0645">Protease</keyword>
<sequence>MRLLAAAIALLPAAAAAQLPTFTTPAPYAYMKDMSNGAVLFAKGENTPIPPASMGKMMSVYVAFDMLRKGDAKLTQKIRVRPETWKKWHSQGSTMFLSPNEEVTVADLLQGIITLSGNDACVVLAEGLAGTEEQYVALMNATAKRIGLTGSRFANTNGWPDPNERVTPRDLAIIAERTIAEFPGLYRRFYPVQQFSWGKTLGEGASITQPNRNPLLGRVAGADGLKTGHTEEAGYGFTGSAVQDGRRLVMVIAGLKSFNERIAQSVAFMEWGFRAWTQQTIAPAGKIVERAPVWMGSAKDVGIAGAVDLKVTVPRGFAGERVVKIVYDGPIKAPIKRGQPVATMVVTVPGMPATRTTLVATEDVAEAGFFGRIGPAFRALVLGK</sequence>
<dbReference type="InterPro" id="IPR012907">
    <property type="entry name" value="Peptidase_S11_C"/>
</dbReference>
<dbReference type="SUPFAM" id="SSF69189">
    <property type="entry name" value="Penicillin-binding protein associated domain"/>
    <property type="match status" value="1"/>
</dbReference>
<dbReference type="InterPro" id="IPR015956">
    <property type="entry name" value="Peniciliin-bd_prot_C_sf"/>
</dbReference>
<dbReference type="SUPFAM" id="SSF56601">
    <property type="entry name" value="beta-lactamase/transpeptidase-like"/>
    <property type="match status" value="1"/>
</dbReference>
<evidence type="ECO:0000256" key="4">
    <source>
        <dbReference type="ARBA" id="ARBA00012448"/>
    </source>
</evidence>
<feature type="binding site" evidence="14">
    <location>
        <position position="226"/>
    </location>
    <ligand>
        <name>substrate</name>
    </ligand>
</feature>
<keyword evidence="8" id="KW-0378">Hydrolase</keyword>
<dbReference type="UniPathway" id="UPA00219"/>
<evidence type="ECO:0000256" key="13">
    <source>
        <dbReference type="PIRSR" id="PIRSR618044-1"/>
    </source>
</evidence>
<proteinExistence type="inferred from homology"/>
<dbReference type="InterPro" id="IPR037167">
    <property type="entry name" value="Peptidase_S11_C_sf"/>
</dbReference>
<dbReference type="OrthoDB" id="9795979at2"/>
<reference evidence="18 19" key="1">
    <citation type="submission" date="2019-07" db="EMBL/GenBank/DDBJ databases">
        <title>Novel species isolated from glacier.</title>
        <authorList>
            <person name="Liu Q."/>
            <person name="Xin Y.-H."/>
        </authorList>
    </citation>
    <scope>NUCLEOTIDE SEQUENCE [LARGE SCALE GENOMIC DNA]</scope>
    <source>
        <strain evidence="18 19">LB1R16</strain>
    </source>
</reference>
<evidence type="ECO:0000256" key="5">
    <source>
        <dbReference type="ARBA" id="ARBA00022645"/>
    </source>
</evidence>
<feature type="active site" evidence="13">
    <location>
        <position position="116"/>
    </location>
</feature>
<dbReference type="PANTHER" id="PTHR21581:SF6">
    <property type="entry name" value="TRAFFICKING PROTEIN PARTICLE COMPLEX SUBUNIT 12"/>
    <property type="match status" value="1"/>
</dbReference>
<feature type="active site" description="Proton acceptor" evidence="13">
    <location>
        <position position="56"/>
    </location>
</feature>
<evidence type="ECO:0000256" key="9">
    <source>
        <dbReference type="ARBA" id="ARBA00022960"/>
    </source>
</evidence>
<dbReference type="InterPro" id="IPR018044">
    <property type="entry name" value="Peptidase_S11"/>
</dbReference>
<dbReference type="RefSeq" id="WP_144236685.1">
    <property type="nucleotide sequence ID" value="NZ_VJWA01000001.1"/>
</dbReference>
<comment type="similarity">
    <text evidence="3 15">Belongs to the peptidase S11 family.</text>
</comment>
<keyword evidence="9" id="KW-0133">Cell shape</keyword>
<comment type="caution">
    <text evidence="18">The sequence shown here is derived from an EMBL/GenBank/DDBJ whole genome shotgun (WGS) entry which is preliminary data.</text>
</comment>
<comment type="function">
    <text evidence="1">Removes C-terminal D-alanyl residues from sugar-peptide cell wall precursors.</text>
</comment>
<dbReference type="SMART" id="SM00936">
    <property type="entry name" value="PBP5_C"/>
    <property type="match status" value="1"/>
</dbReference>
<dbReference type="GO" id="GO:0006508">
    <property type="term" value="P:proteolysis"/>
    <property type="evidence" value="ECO:0007669"/>
    <property type="project" value="UniProtKB-KW"/>
</dbReference>
<dbReference type="EC" id="3.4.16.4" evidence="4"/>
<dbReference type="Pfam" id="PF00768">
    <property type="entry name" value="Peptidase_S11"/>
    <property type="match status" value="1"/>
</dbReference>
<evidence type="ECO:0000256" key="16">
    <source>
        <dbReference type="SAM" id="SignalP"/>
    </source>
</evidence>
<gene>
    <name evidence="18" type="ORF">FMM06_07695</name>
</gene>
<evidence type="ECO:0000256" key="3">
    <source>
        <dbReference type="ARBA" id="ARBA00007164"/>
    </source>
</evidence>
<dbReference type="GO" id="GO:0008360">
    <property type="term" value="P:regulation of cell shape"/>
    <property type="evidence" value="ECO:0007669"/>
    <property type="project" value="UniProtKB-KW"/>
</dbReference>
<dbReference type="Proteomes" id="UP000317894">
    <property type="component" value="Unassembled WGS sequence"/>
</dbReference>
<dbReference type="GO" id="GO:0009252">
    <property type="term" value="P:peptidoglycan biosynthetic process"/>
    <property type="evidence" value="ECO:0007669"/>
    <property type="project" value="UniProtKB-UniPathway"/>
</dbReference>
<keyword evidence="19" id="KW-1185">Reference proteome</keyword>
<evidence type="ECO:0000256" key="7">
    <source>
        <dbReference type="ARBA" id="ARBA00022729"/>
    </source>
</evidence>
<dbReference type="Pfam" id="PF07943">
    <property type="entry name" value="PBP5_C"/>
    <property type="match status" value="1"/>
</dbReference>
<dbReference type="EMBL" id="VJWA01000001">
    <property type="protein sequence ID" value="TRW17991.1"/>
    <property type="molecule type" value="Genomic_DNA"/>
</dbReference>
<dbReference type="GO" id="GO:0009002">
    <property type="term" value="F:serine-type D-Ala-D-Ala carboxypeptidase activity"/>
    <property type="evidence" value="ECO:0007669"/>
    <property type="project" value="UniProtKB-EC"/>
</dbReference>
<evidence type="ECO:0000256" key="1">
    <source>
        <dbReference type="ARBA" id="ARBA00003217"/>
    </source>
</evidence>
<evidence type="ECO:0000256" key="12">
    <source>
        <dbReference type="ARBA" id="ARBA00034000"/>
    </source>
</evidence>
<evidence type="ECO:0000256" key="8">
    <source>
        <dbReference type="ARBA" id="ARBA00022801"/>
    </source>
</evidence>
<comment type="pathway">
    <text evidence="2">Cell wall biogenesis; peptidoglycan biosynthesis.</text>
</comment>
<dbReference type="PANTHER" id="PTHR21581">
    <property type="entry name" value="D-ALANYL-D-ALANINE CARBOXYPEPTIDASE"/>
    <property type="match status" value="1"/>
</dbReference>
<evidence type="ECO:0000256" key="2">
    <source>
        <dbReference type="ARBA" id="ARBA00004752"/>
    </source>
</evidence>
<evidence type="ECO:0000313" key="18">
    <source>
        <dbReference type="EMBL" id="TRW17991.1"/>
    </source>
</evidence>
<evidence type="ECO:0000256" key="6">
    <source>
        <dbReference type="ARBA" id="ARBA00022670"/>
    </source>
</evidence>
<dbReference type="InterPro" id="IPR012338">
    <property type="entry name" value="Beta-lactam/transpept-like"/>
</dbReference>
<evidence type="ECO:0000256" key="14">
    <source>
        <dbReference type="PIRSR" id="PIRSR618044-2"/>
    </source>
</evidence>
<feature type="active site" description="Acyl-ester intermediate" evidence="13">
    <location>
        <position position="53"/>
    </location>
</feature>
<keyword evidence="11" id="KW-0961">Cell wall biogenesis/degradation</keyword>
<feature type="domain" description="Peptidase S11 D-Ala-D-Ala carboxypeptidase A C-terminal" evidence="17">
    <location>
        <begin position="276"/>
        <end position="366"/>
    </location>
</feature>
<evidence type="ECO:0000256" key="11">
    <source>
        <dbReference type="ARBA" id="ARBA00023316"/>
    </source>
</evidence>